<sequence>METTLQELRAHITASGFQSPAPNHASISAYIEKHIIKNSKSLFKERAPPLDIVLYAIRLLLGAPTDAPRLGDIPDLLDFATTIEFYRKLALQKVDEALTFQRYYQANNDGPTTLTDEEVERLHQYTRDGPEVRTVYIEMILQYCQWDIYHLWTSDPPCPTDVTLRLCEYFPNLNSIYRNKGATSPRLFHYDLTDAEREVLRLRGIDCCTFVSDSCDWASARQTELPGHQRQTLANVFQTSEFAEVFPCKIQLATLRGSMDYYMSAVETMVNELQEMFPPS</sequence>
<gene>
    <name evidence="1" type="ORF">DFH08DRAFT_806895</name>
</gene>
<dbReference type="EMBL" id="JARIHO010000014">
    <property type="protein sequence ID" value="KAJ7350921.1"/>
    <property type="molecule type" value="Genomic_DNA"/>
</dbReference>
<protein>
    <submittedName>
        <fullName evidence="1">Uncharacterized protein</fullName>
    </submittedName>
</protein>
<organism evidence="1 2">
    <name type="scientific">Mycena albidolilacea</name>
    <dbReference type="NCBI Taxonomy" id="1033008"/>
    <lineage>
        <taxon>Eukaryota</taxon>
        <taxon>Fungi</taxon>
        <taxon>Dikarya</taxon>
        <taxon>Basidiomycota</taxon>
        <taxon>Agaricomycotina</taxon>
        <taxon>Agaricomycetes</taxon>
        <taxon>Agaricomycetidae</taxon>
        <taxon>Agaricales</taxon>
        <taxon>Marasmiineae</taxon>
        <taxon>Mycenaceae</taxon>
        <taxon>Mycena</taxon>
    </lineage>
</organism>
<accession>A0AAD7A773</accession>
<reference evidence="1" key="1">
    <citation type="submission" date="2023-03" db="EMBL/GenBank/DDBJ databases">
        <title>Massive genome expansion in bonnet fungi (Mycena s.s.) driven by repeated elements and novel gene families across ecological guilds.</title>
        <authorList>
            <consortium name="Lawrence Berkeley National Laboratory"/>
            <person name="Harder C.B."/>
            <person name="Miyauchi S."/>
            <person name="Viragh M."/>
            <person name="Kuo A."/>
            <person name="Thoen E."/>
            <person name="Andreopoulos B."/>
            <person name="Lu D."/>
            <person name="Skrede I."/>
            <person name="Drula E."/>
            <person name="Henrissat B."/>
            <person name="Morin E."/>
            <person name="Kohler A."/>
            <person name="Barry K."/>
            <person name="LaButti K."/>
            <person name="Morin E."/>
            <person name="Salamov A."/>
            <person name="Lipzen A."/>
            <person name="Mereny Z."/>
            <person name="Hegedus B."/>
            <person name="Baldrian P."/>
            <person name="Stursova M."/>
            <person name="Weitz H."/>
            <person name="Taylor A."/>
            <person name="Grigoriev I.V."/>
            <person name="Nagy L.G."/>
            <person name="Martin F."/>
            <person name="Kauserud H."/>
        </authorList>
    </citation>
    <scope>NUCLEOTIDE SEQUENCE</scope>
    <source>
        <strain evidence="1">CBHHK002</strain>
    </source>
</reference>
<comment type="caution">
    <text evidence="1">The sequence shown here is derived from an EMBL/GenBank/DDBJ whole genome shotgun (WGS) entry which is preliminary data.</text>
</comment>
<dbReference type="Proteomes" id="UP001218218">
    <property type="component" value="Unassembled WGS sequence"/>
</dbReference>
<keyword evidence="2" id="KW-1185">Reference proteome</keyword>
<proteinExistence type="predicted"/>
<name>A0AAD7A773_9AGAR</name>
<dbReference type="AlphaFoldDB" id="A0AAD7A773"/>
<evidence type="ECO:0000313" key="1">
    <source>
        <dbReference type="EMBL" id="KAJ7350921.1"/>
    </source>
</evidence>
<evidence type="ECO:0000313" key="2">
    <source>
        <dbReference type="Proteomes" id="UP001218218"/>
    </source>
</evidence>